<protein>
    <submittedName>
        <fullName evidence="2">Integrase, catalytic region</fullName>
    </submittedName>
</protein>
<gene>
    <name evidence="2" type="ordered locus">Acid_6069</name>
</gene>
<dbReference type="HOGENOM" id="CLU_027402_4_2_0"/>
<sequence>MSVVQMCESLGISRAGYYRFLDPEKPAPADMDLRDEMHRVALDWPCYGSRRIVEELKARGWEVNRKRIQRLMREDNLLCVIKRKFVVATTDSRHGLKVYPNRAAEMTLTGVDQLWVADITYIRLEEEFVYLAVILEAFSRRVIGWHLGETLEVSLTLNALRMALGQRSVSPGPVHHSDRGVQYASHDYTQLLQDNGIEISMSRKANPWDNAACESFMKTLKYEEVHRTEYRNLAHARASIKTFLEKIYNQKRLHSSLSYRSPVEFEHSLAATASQQQVAV</sequence>
<dbReference type="EMBL" id="CP000473">
    <property type="protein sequence ID" value="ABJ87003.1"/>
    <property type="molecule type" value="Genomic_DNA"/>
</dbReference>
<dbReference type="eggNOG" id="COG2801">
    <property type="taxonomic scope" value="Bacteria"/>
</dbReference>
<dbReference type="InterPro" id="IPR050900">
    <property type="entry name" value="Transposase_IS3/IS150/IS904"/>
</dbReference>
<dbReference type="GO" id="GO:0003676">
    <property type="term" value="F:nucleic acid binding"/>
    <property type="evidence" value="ECO:0007669"/>
    <property type="project" value="InterPro"/>
</dbReference>
<dbReference type="PANTHER" id="PTHR46889">
    <property type="entry name" value="TRANSPOSASE INSF FOR INSERTION SEQUENCE IS3B-RELATED"/>
    <property type="match status" value="1"/>
</dbReference>
<dbReference type="Pfam" id="PF13333">
    <property type="entry name" value="rve_2"/>
    <property type="match status" value="1"/>
</dbReference>
<dbReference type="FunCoup" id="Q01TL7">
    <property type="interactions" value="14"/>
</dbReference>
<dbReference type="InterPro" id="IPR048020">
    <property type="entry name" value="Transpos_IS3"/>
</dbReference>
<name>Q01TL7_SOLUE</name>
<dbReference type="InterPro" id="IPR001584">
    <property type="entry name" value="Integrase_cat-core"/>
</dbReference>
<dbReference type="PANTHER" id="PTHR46889:SF7">
    <property type="entry name" value="TRANSPOSASE FOR INSERTION SEQUENCE ELEMENT IS904"/>
    <property type="match status" value="1"/>
</dbReference>
<dbReference type="KEGG" id="sus:Acid_6069"/>
<dbReference type="InParanoid" id="Q01TL7"/>
<reference evidence="2" key="1">
    <citation type="submission" date="2006-10" db="EMBL/GenBank/DDBJ databases">
        <title>Complete sequence of Solibacter usitatus Ellin6076.</title>
        <authorList>
            <consortium name="US DOE Joint Genome Institute"/>
            <person name="Copeland A."/>
            <person name="Lucas S."/>
            <person name="Lapidus A."/>
            <person name="Barry K."/>
            <person name="Detter J.C."/>
            <person name="Glavina del Rio T."/>
            <person name="Hammon N."/>
            <person name="Israni S."/>
            <person name="Dalin E."/>
            <person name="Tice H."/>
            <person name="Pitluck S."/>
            <person name="Thompson L.S."/>
            <person name="Brettin T."/>
            <person name="Bruce D."/>
            <person name="Han C."/>
            <person name="Tapia R."/>
            <person name="Gilna P."/>
            <person name="Schmutz J."/>
            <person name="Larimer F."/>
            <person name="Land M."/>
            <person name="Hauser L."/>
            <person name="Kyrpides N."/>
            <person name="Mikhailova N."/>
            <person name="Janssen P.H."/>
            <person name="Kuske C.R."/>
            <person name="Richardson P."/>
        </authorList>
    </citation>
    <scope>NUCLEOTIDE SEQUENCE</scope>
    <source>
        <strain evidence="2">Ellin6076</strain>
    </source>
</reference>
<evidence type="ECO:0000313" key="2">
    <source>
        <dbReference type="EMBL" id="ABJ87003.1"/>
    </source>
</evidence>
<dbReference type="GO" id="GO:0015074">
    <property type="term" value="P:DNA integration"/>
    <property type="evidence" value="ECO:0007669"/>
    <property type="project" value="InterPro"/>
</dbReference>
<feature type="domain" description="Integrase catalytic" evidence="1">
    <location>
        <begin position="96"/>
        <end position="270"/>
    </location>
</feature>
<proteinExistence type="predicted"/>
<dbReference type="Pfam" id="PF13276">
    <property type="entry name" value="HTH_21"/>
    <property type="match status" value="1"/>
</dbReference>
<dbReference type="AlphaFoldDB" id="Q01TL7"/>
<organism evidence="2">
    <name type="scientific">Solibacter usitatus (strain Ellin6076)</name>
    <dbReference type="NCBI Taxonomy" id="234267"/>
    <lineage>
        <taxon>Bacteria</taxon>
        <taxon>Pseudomonadati</taxon>
        <taxon>Acidobacteriota</taxon>
        <taxon>Terriglobia</taxon>
        <taxon>Bryobacterales</taxon>
        <taxon>Solibacteraceae</taxon>
        <taxon>Candidatus Solibacter</taxon>
    </lineage>
</organism>
<evidence type="ECO:0000259" key="1">
    <source>
        <dbReference type="PROSITE" id="PS50994"/>
    </source>
</evidence>
<dbReference type="SUPFAM" id="SSF53098">
    <property type="entry name" value="Ribonuclease H-like"/>
    <property type="match status" value="1"/>
</dbReference>
<dbReference type="Gene3D" id="3.30.420.10">
    <property type="entry name" value="Ribonuclease H-like superfamily/Ribonuclease H"/>
    <property type="match status" value="1"/>
</dbReference>
<dbReference type="InterPro" id="IPR025948">
    <property type="entry name" value="HTH-like_dom"/>
</dbReference>
<dbReference type="Pfam" id="PF00665">
    <property type="entry name" value="rve"/>
    <property type="match status" value="1"/>
</dbReference>
<dbReference type="PROSITE" id="PS50994">
    <property type="entry name" value="INTEGRASE"/>
    <property type="match status" value="1"/>
</dbReference>
<dbReference type="OrthoDB" id="118202at2"/>
<dbReference type="NCBIfam" id="NF033516">
    <property type="entry name" value="transpos_IS3"/>
    <property type="match status" value="1"/>
</dbReference>
<dbReference type="InterPro" id="IPR036397">
    <property type="entry name" value="RNaseH_sf"/>
</dbReference>
<accession>Q01TL7</accession>
<dbReference type="InterPro" id="IPR012337">
    <property type="entry name" value="RNaseH-like_sf"/>
</dbReference>